<dbReference type="InterPro" id="IPR032375">
    <property type="entry name" value="CCM2_C"/>
</dbReference>
<dbReference type="AlphaFoldDB" id="A0A5N4EKG8"/>
<evidence type="ECO:0000259" key="2">
    <source>
        <dbReference type="Pfam" id="PF16545"/>
    </source>
</evidence>
<reference evidence="3 4" key="1">
    <citation type="journal article" date="2019" name="Mol. Ecol. Resour.">
        <title>Improving Illumina assemblies with Hi-C and long reads: an example with the North African dromedary.</title>
        <authorList>
            <person name="Elbers J.P."/>
            <person name="Rogers M.F."/>
            <person name="Perelman P.L."/>
            <person name="Proskuryakova A.A."/>
            <person name="Serdyukova N.A."/>
            <person name="Johnson W.E."/>
            <person name="Horin P."/>
            <person name="Corander J."/>
            <person name="Murphy D."/>
            <person name="Burger P.A."/>
        </authorList>
    </citation>
    <scope>NUCLEOTIDE SEQUENCE [LARGE SCALE GENOMIC DNA]</scope>
    <source>
        <strain evidence="3">Drom800</strain>
        <tissue evidence="3">Blood</tissue>
    </source>
</reference>
<dbReference type="EMBL" id="JWIN03000001">
    <property type="protein sequence ID" value="KAB1284003.1"/>
    <property type="molecule type" value="Genomic_DNA"/>
</dbReference>
<dbReference type="Pfam" id="PF16545">
    <property type="entry name" value="CCM2_C"/>
    <property type="match status" value="1"/>
</dbReference>
<dbReference type="Proteomes" id="UP000299084">
    <property type="component" value="Unassembled WGS sequence"/>
</dbReference>
<dbReference type="GO" id="GO:0001570">
    <property type="term" value="P:vasculogenesis"/>
    <property type="evidence" value="ECO:0007669"/>
    <property type="project" value="TreeGrafter"/>
</dbReference>
<evidence type="ECO:0000313" key="3">
    <source>
        <dbReference type="EMBL" id="KAB1284003.1"/>
    </source>
</evidence>
<organism evidence="3 4">
    <name type="scientific">Camelus dromedarius</name>
    <name type="common">Dromedary</name>
    <name type="synonym">Arabian camel</name>
    <dbReference type="NCBI Taxonomy" id="9838"/>
    <lineage>
        <taxon>Eukaryota</taxon>
        <taxon>Metazoa</taxon>
        <taxon>Chordata</taxon>
        <taxon>Craniata</taxon>
        <taxon>Vertebrata</taxon>
        <taxon>Euteleostomi</taxon>
        <taxon>Mammalia</taxon>
        <taxon>Eutheria</taxon>
        <taxon>Laurasiatheria</taxon>
        <taxon>Artiodactyla</taxon>
        <taxon>Tylopoda</taxon>
        <taxon>Camelidae</taxon>
        <taxon>Camelus</taxon>
    </lineage>
</organism>
<protein>
    <submittedName>
        <fullName evidence="3">Cerebral cavernous malformations protein 2-like protein</fullName>
    </submittedName>
</protein>
<dbReference type="PANTHER" id="PTHR21642">
    <property type="entry name" value="CEREBRAL CAVERNOUS MALFORMATIONS PROTEIN 2 HOMOLOG"/>
    <property type="match status" value="1"/>
</dbReference>
<dbReference type="GO" id="GO:0007507">
    <property type="term" value="P:heart development"/>
    <property type="evidence" value="ECO:0007669"/>
    <property type="project" value="TreeGrafter"/>
</dbReference>
<dbReference type="PANTHER" id="PTHR21642:SF4">
    <property type="entry name" value="CEREBRAL CAVERNOUS MALFORMATIONS 2 PROTEIN"/>
    <property type="match status" value="1"/>
</dbReference>
<feature type="domain" description="Cerebral cavernous malformations 2 harmonin-homology" evidence="2">
    <location>
        <begin position="105"/>
        <end position="189"/>
    </location>
</feature>
<evidence type="ECO:0000313" key="4">
    <source>
        <dbReference type="Proteomes" id="UP000299084"/>
    </source>
</evidence>
<dbReference type="InterPro" id="IPR026159">
    <property type="entry name" value="Malcavernin"/>
</dbReference>
<keyword evidence="4" id="KW-1185">Reference proteome</keyword>
<name>A0A5N4EKG8_CAMDR</name>
<comment type="similarity">
    <text evidence="1">Belongs to the CCM2 family.</text>
</comment>
<comment type="caution">
    <text evidence="3">The sequence shown here is derived from an EMBL/GenBank/DDBJ whole genome shotgun (WGS) entry which is preliminary data.</text>
</comment>
<dbReference type="FunFam" id="1.20.1160.20:FF:000004">
    <property type="entry name" value="Cerebral cavernous malformation 2"/>
    <property type="match status" value="1"/>
</dbReference>
<gene>
    <name evidence="3" type="ORF">Cadr_000000005</name>
</gene>
<accession>A0A5N4EKG8</accession>
<proteinExistence type="inferred from homology"/>
<sequence length="193" mass="20954">MTEKCPLHTVVLSLPERVEPSGLLSDCTEEMRVPIHDITAVSCVQDDASHLVILKTARDPGISPSQSVCAESSRGLAADSLSESGVGPMEACCLVAAEELTVRGSELSTTAAELLQDYTLTLHAKLSSQETQQFASLLHEHRARASVHEFSVNLQQLHGDGRQFLLLSLRPFIPEKDSQHFENFPETTGCISS</sequence>
<evidence type="ECO:0000256" key="1">
    <source>
        <dbReference type="ARBA" id="ARBA00010822"/>
    </source>
</evidence>
<dbReference type="Gene3D" id="1.20.1160.20">
    <property type="match status" value="1"/>
</dbReference>